<sequence length="126" mass="13785">MSPRAACRLKSPYGSRPEPLGASPKAATARSLPRPDTTWQKRLSCHSRGQEMDRPKGTSPGDKSRPAGPRGVTASLRSRYICGVGGGAVTRGGNRSRSSGRQRDMCRVPNHVPRLMAWFRYLEGHK</sequence>
<feature type="region of interest" description="Disordered" evidence="1">
    <location>
        <begin position="1"/>
        <end position="105"/>
    </location>
</feature>
<name>A0A7J8BAN3_ROUAE</name>
<evidence type="ECO:0000313" key="2">
    <source>
        <dbReference type="EMBL" id="KAF6395380.1"/>
    </source>
</evidence>
<evidence type="ECO:0000256" key="1">
    <source>
        <dbReference type="SAM" id="MobiDB-lite"/>
    </source>
</evidence>
<dbReference type="Proteomes" id="UP000593571">
    <property type="component" value="Unassembled WGS sequence"/>
</dbReference>
<keyword evidence="3" id="KW-1185">Reference proteome</keyword>
<dbReference type="AlphaFoldDB" id="A0A7J8BAN3"/>
<gene>
    <name evidence="2" type="ORF">HJG63_009937</name>
</gene>
<comment type="caution">
    <text evidence="2">The sequence shown here is derived from an EMBL/GenBank/DDBJ whole genome shotgun (WGS) entry which is preliminary data.</text>
</comment>
<evidence type="ECO:0000313" key="3">
    <source>
        <dbReference type="Proteomes" id="UP000593571"/>
    </source>
</evidence>
<reference evidence="2 3" key="1">
    <citation type="journal article" date="2020" name="Nature">
        <title>Six reference-quality genomes reveal evolution of bat adaptations.</title>
        <authorList>
            <person name="Jebb D."/>
            <person name="Huang Z."/>
            <person name="Pippel M."/>
            <person name="Hughes G.M."/>
            <person name="Lavrichenko K."/>
            <person name="Devanna P."/>
            <person name="Winkler S."/>
            <person name="Jermiin L.S."/>
            <person name="Skirmuntt E.C."/>
            <person name="Katzourakis A."/>
            <person name="Burkitt-Gray L."/>
            <person name="Ray D.A."/>
            <person name="Sullivan K.A.M."/>
            <person name="Roscito J.G."/>
            <person name="Kirilenko B.M."/>
            <person name="Davalos L.M."/>
            <person name="Corthals A.P."/>
            <person name="Power M.L."/>
            <person name="Jones G."/>
            <person name="Ransome R.D."/>
            <person name="Dechmann D.K.N."/>
            <person name="Locatelli A.G."/>
            <person name="Puechmaille S.J."/>
            <person name="Fedrigo O."/>
            <person name="Jarvis E.D."/>
            <person name="Hiller M."/>
            <person name="Vernes S.C."/>
            <person name="Myers E.W."/>
            <person name="Teeling E.C."/>
        </authorList>
    </citation>
    <scope>NUCLEOTIDE SEQUENCE [LARGE SCALE GENOMIC DNA]</scope>
    <source>
        <strain evidence="2">MRouAeg1</strain>
        <tissue evidence="2">Muscle</tissue>
    </source>
</reference>
<protein>
    <submittedName>
        <fullName evidence="2">Uncharacterized protein</fullName>
    </submittedName>
</protein>
<accession>A0A7J8BAN3</accession>
<proteinExistence type="predicted"/>
<organism evidence="2 3">
    <name type="scientific">Rousettus aegyptiacus</name>
    <name type="common">Egyptian fruit bat</name>
    <name type="synonym">Pteropus aegyptiacus</name>
    <dbReference type="NCBI Taxonomy" id="9407"/>
    <lineage>
        <taxon>Eukaryota</taxon>
        <taxon>Metazoa</taxon>
        <taxon>Chordata</taxon>
        <taxon>Craniata</taxon>
        <taxon>Vertebrata</taxon>
        <taxon>Euteleostomi</taxon>
        <taxon>Mammalia</taxon>
        <taxon>Eutheria</taxon>
        <taxon>Laurasiatheria</taxon>
        <taxon>Chiroptera</taxon>
        <taxon>Yinpterochiroptera</taxon>
        <taxon>Pteropodoidea</taxon>
        <taxon>Pteropodidae</taxon>
        <taxon>Rousettinae</taxon>
        <taxon>Rousettus</taxon>
    </lineage>
</organism>
<dbReference type="EMBL" id="JACASE010000018">
    <property type="protein sequence ID" value="KAF6395380.1"/>
    <property type="molecule type" value="Genomic_DNA"/>
</dbReference>